<organism evidence="1 2">
    <name type="scientific">Sphingobacterium siyangense</name>
    <dbReference type="NCBI Taxonomy" id="459529"/>
    <lineage>
        <taxon>Bacteria</taxon>
        <taxon>Pseudomonadati</taxon>
        <taxon>Bacteroidota</taxon>
        <taxon>Sphingobacteriia</taxon>
        <taxon>Sphingobacteriales</taxon>
        <taxon>Sphingobacteriaceae</taxon>
        <taxon>Sphingobacterium</taxon>
    </lineage>
</organism>
<dbReference type="EMBL" id="VLKR01000006">
    <property type="protein sequence ID" value="TWI22185.1"/>
    <property type="molecule type" value="Genomic_DNA"/>
</dbReference>
<accession>A0A562MQG0</accession>
<dbReference type="Proteomes" id="UP000315908">
    <property type="component" value="Unassembled WGS sequence"/>
</dbReference>
<reference evidence="1 2" key="1">
    <citation type="journal article" date="2015" name="Stand. Genomic Sci.">
        <title>Genomic Encyclopedia of Bacterial and Archaeal Type Strains, Phase III: the genomes of soil and plant-associated and newly described type strains.</title>
        <authorList>
            <person name="Whitman W.B."/>
            <person name="Woyke T."/>
            <person name="Klenk H.P."/>
            <person name="Zhou Y."/>
            <person name="Lilburn T.G."/>
            <person name="Beck B.J."/>
            <person name="De Vos P."/>
            <person name="Vandamme P."/>
            <person name="Eisen J.A."/>
            <person name="Garrity G."/>
            <person name="Hugenholtz P."/>
            <person name="Kyrpides N.C."/>
        </authorList>
    </citation>
    <scope>NUCLEOTIDE SEQUENCE [LARGE SCALE GENOMIC DNA]</scope>
    <source>
        <strain evidence="1 2">CGMCC 1.6855</strain>
    </source>
</reference>
<gene>
    <name evidence="1" type="ORF">IQ31_01590</name>
</gene>
<evidence type="ECO:0000313" key="2">
    <source>
        <dbReference type="Proteomes" id="UP000315908"/>
    </source>
</evidence>
<dbReference type="OrthoDB" id="1495945at2"/>
<sequence>MKEELTSKMHSEFTVTSQTDVLHKVIAAVSTMNKLGYSEQKAAEIYGISVDDIRSYLTSL</sequence>
<dbReference type="RefSeq" id="WP_145327626.1">
    <property type="nucleotide sequence ID" value="NZ_VLKR01000006.1"/>
</dbReference>
<protein>
    <submittedName>
        <fullName evidence="1">Uncharacterized protein</fullName>
    </submittedName>
</protein>
<dbReference type="AlphaFoldDB" id="A0A562MQG0"/>
<proteinExistence type="predicted"/>
<evidence type="ECO:0000313" key="1">
    <source>
        <dbReference type="EMBL" id="TWI22185.1"/>
    </source>
</evidence>
<name>A0A562MQG0_9SPHI</name>
<comment type="caution">
    <text evidence="1">The sequence shown here is derived from an EMBL/GenBank/DDBJ whole genome shotgun (WGS) entry which is preliminary data.</text>
</comment>